<feature type="region of interest" description="Disordered" evidence="1">
    <location>
        <begin position="99"/>
        <end position="134"/>
    </location>
</feature>
<comment type="caution">
    <text evidence="2">The sequence shown here is derived from an EMBL/GenBank/DDBJ whole genome shotgun (WGS) entry which is preliminary data.</text>
</comment>
<proteinExistence type="predicted"/>
<protein>
    <submittedName>
        <fullName evidence="2">DUF5384 family protein</fullName>
    </submittedName>
</protein>
<feature type="compositionally biased region" description="Basic and acidic residues" evidence="1">
    <location>
        <begin position="48"/>
        <end position="69"/>
    </location>
</feature>
<feature type="compositionally biased region" description="Polar residues" evidence="1">
    <location>
        <begin position="1"/>
        <end position="18"/>
    </location>
</feature>
<feature type="compositionally biased region" description="Basic and acidic residues" evidence="1">
    <location>
        <begin position="19"/>
        <end position="34"/>
    </location>
</feature>
<dbReference type="InterPro" id="IPR020231">
    <property type="entry name" value="Uncharacterised_YfgI"/>
</dbReference>
<dbReference type="EMBL" id="JBHSMP010000013">
    <property type="protein sequence ID" value="MFC5429176.1"/>
    <property type="molecule type" value="Genomic_DNA"/>
</dbReference>
<feature type="region of interest" description="Disordered" evidence="1">
    <location>
        <begin position="1"/>
        <end position="69"/>
    </location>
</feature>
<dbReference type="RefSeq" id="WP_377711257.1">
    <property type="nucleotide sequence ID" value="NZ_JBHSMP010000013.1"/>
</dbReference>
<gene>
    <name evidence="2" type="ORF">ACFPTO_10255</name>
</gene>
<dbReference type="Proteomes" id="UP001596103">
    <property type="component" value="Unassembled WGS sequence"/>
</dbReference>
<evidence type="ECO:0000313" key="2">
    <source>
        <dbReference type="EMBL" id="MFC5429176.1"/>
    </source>
</evidence>
<evidence type="ECO:0000313" key="3">
    <source>
        <dbReference type="Proteomes" id="UP001596103"/>
    </source>
</evidence>
<accession>A0ABW0J7X8</accession>
<reference evidence="3" key="1">
    <citation type="journal article" date="2019" name="Int. J. Syst. Evol. Microbiol.">
        <title>The Global Catalogue of Microorganisms (GCM) 10K type strain sequencing project: providing services to taxonomists for standard genome sequencing and annotation.</title>
        <authorList>
            <consortium name="The Broad Institute Genomics Platform"/>
            <consortium name="The Broad Institute Genome Sequencing Center for Infectious Disease"/>
            <person name="Wu L."/>
            <person name="Ma J."/>
        </authorList>
    </citation>
    <scope>NUCLEOTIDE SEQUENCE [LARGE SCALE GENOMIC DNA]</scope>
    <source>
        <strain evidence="3">CCUG 56042</strain>
    </source>
</reference>
<keyword evidence="3" id="KW-1185">Reference proteome</keyword>
<dbReference type="Pfam" id="PF17358">
    <property type="entry name" value="DUF5384"/>
    <property type="match status" value="1"/>
</dbReference>
<organism evidence="2 3">
    <name type="scientific">Paraburkholderia denitrificans</name>
    <dbReference type="NCBI Taxonomy" id="694025"/>
    <lineage>
        <taxon>Bacteria</taxon>
        <taxon>Pseudomonadati</taxon>
        <taxon>Pseudomonadota</taxon>
        <taxon>Betaproteobacteria</taxon>
        <taxon>Burkholderiales</taxon>
        <taxon>Burkholderiaceae</taxon>
        <taxon>Paraburkholderia</taxon>
    </lineage>
</organism>
<sequence>MQALESNAESERAAQQQKAEADNRKRRQQEEAAQRKRAQAKAAAQEQANRERQASINRQREIEDQDRSYENRYKELQLKKLETQVNRENDLINADLARSKAETDAVQSGAEASRNVSKGLQKNLQDANRHWWEK</sequence>
<evidence type="ECO:0000256" key="1">
    <source>
        <dbReference type="SAM" id="MobiDB-lite"/>
    </source>
</evidence>
<feature type="compositionally biased region" description="Polar residues" evidence="1">
    <location>
        <begin position="114"/>
        <end position="126"/>
    </location>
</feature>
<name>A0ABW0J7X8_9BURK</name>